<gene>
    <name evidence="2" type="ORF">LG45_05135</name>
</gene>
<feature type="transmembrane region" description="Helical" evidence="1">
    <location>
        <begin position="121"/>
        <end position="142"/>
    </location>
</feature>
<comment type="caution">
    <text evidence="2">The sequence shown here is derived from an EMBL/GenBank/DDBJ whole genome shotgun (WGS) entry which is preliminary data.</text>
</comment>
<evidence type="ECO:0000313" key="3">
    <source>
        <dbReference type="Proteomes" id="UP000029554"/>
    </source>
</evidence>
<dbReference type="RefSeq" id="WP_035124962.1">
    <property type="nucleotide sequence ID" value="NZ_JRHH01000002.1"/>
</dbReference>
<keyword evidence="1" id="KW-0812">Transmembrane</keyword>
<protein>
    <submittedName>
        <fullName evidence="2">Copper resistance protein CopD</fullName>
    </submittedName>
</protein>
<organism evidence="2 3">
    <name type="scientific">Flavobacterium aquatile LMG 4008 = ATCC 11947</name>
    <dbReference type="NCBI Taxonomy" id="1453498"/>
    <lineage>
        <taxon>Bacteria</taxon>
        <taxon>Pseudomonadati</taxon>
        <taxon>Bacteroidota</taxon>
        <taxon>Flavobacteriia</taxon>
        <taxon>Flavobacteriales</taxon>
        <taxon>Flavobacteriaceae</taxon>
        <taxon>Flavobacterium</taxon>
    </lineage>
</organism>
<dbReference type="STRING" id="1453498.LG45_05135"/>
<dbReference type="EMBL" id="JRHH01000002">
    <property type="protein sequence ID" value="KGD69017.1"/>
    <property type="molecule type" value="Genomic_DNA"/>
</dbReference>
<evidence type="ECO:0000313" key="2">
    <source>
        <dbReference type="EMBL" id="KGD69017.1"/>
    </source>
</evidence>
<keyword evidence="1" id="KW-0472">Membrane</keyword>
<dbReference type="eggNOG" id="ENOG5032SW8">
    <property type="taxonomic scope" value="Bacteria"/>
</dbReference>
<reference evidence="2 3" key="1">
    <citation type="submission" date="2014-09" db="EMBL/GenBank/DDBJ databases">
        <title>Whole Genome Shotgun of Flavobacterium aquatile LMG 4008.</title>
        <authorList>
            <person name="Gale A.N."/>
            <person name="Pipes S.E."/>
            <person name="Newman J.D."/>
        </authorList>
    </citation>
    <scope>NUCLEOTIDE SEQUENCE [LARGE SCALE GENOMIC DNA]</scope>
    <source>
        <strain evidence="2 3">LMG 4008</strain>
    </source>
</reference>
<dbReference type="AlphaFoldDB" id="A0A095SWR8"/>
<feature type="transmembrane region" description="Helical" evidence="1">
    <location>
        <begin position="88"/>
        <end position="109"/>
    </location>
</feature>
<feature type="transmembrane region" description="Helical" evidence="1">
    <location>
        <begin position="6"/>
        <end position="30"/>
    </location>
</feature>
<proteinExistence type="predicted"/>
<dbReference type="Proteomes" id="UP000029554">
    <property type="component" value="Unassembled WGS sequence"/>
</dbReference>
<feature type="transmembrane region" description="Helical" evidence="1">
    <location>
        <begin position="51"/>
        <end position="68"/>
    </location>
</feature>
<keyword evidence="3" id="KW-1185">Reference proteome</keyword>
<sequence length="147" mass="16501">MLHQIYLILHLLAASIWIGGHLFLSIRFLPEAFKKKDISILTDFRLKFGKIGMPSLFILVITGILLAYDYDVPISKWFSFSSPIEKIVSIKLLLLFTSLALAVHSQKFVFPKLTSEKMMPVIIEIITITLIGVTMLILGSLVRVGGI</sequence>
<keyword evidence="1" id="KW-1133">Transmembrane helix</keyword>
<name>A0A095SWR8_9FLAO</name>
<accession>A0A095SWR8</accession>
<evidence type="ECO:0000256" key="1">
    <source>
        <dbReference type="SAM" id="Phobius"/>
    </source>
</evidence>